<dbReference type="GO" id="GO:0005634">
    <property type="term" value="C:nucleus"/>
    <property type="evidence" value="ECO:0007669"/>
    <property type="project" value="UniProtKB-SubCell"/>
</dbReference>
<keyword evidence="3" id="KW-0539">Nucleus</keyword>
<evidence type="ECO:0008006" key="9">
    <source>
        <dbReference type="Google" id="ProtNLM"/>
    </source>
</evidence>
<evidence type="ECO:0000256" key="4">
    <source>
        <dbReference type="SAM" id="MobiDB-lite"/>
    </source>
</evidence>
<dbReference type="InterPro" id="IPR044597">
    <property type="entry name" value="SMH1-6"/>
</dbReference>
<comment type="caution">
    <text evidence="7">The sequence shown here is derived from an EMBL/GenBank/DDBJ whole genome shotgun (WGS) entry which is preliminary data.</text>
</comment>
<dbReference type="PROSITE" id="PS51294">
    <property type="entry name" value="HTH_MYB"/>
    <property type="match status" value="1"/>
</dbReference>
<keyword evidence="2" id="KW-0238">DNA-binding</keyword>
<sequence>MPMSILSSDDNVSFVSTRRVDVNDNAGDSDVDYCPVNDSDVDNETISSDNSFEAEETEGVGQAKTTGSRGVDEEHMLCRGVAKYGTGKWKKILQSGHGVFSKHRTNVDLKDKWKNMQRMNHINRKRTAEGQHLTHHEQSSASVCAKRSRSGDSVSEMSPMDSAELKGVDRTDEAASAMASADEEGTDVSCIPSGKDRLDAETSDPDARGSCQLSGQIALNFVWNRCFPELVNVRVDLDTCKDVSALKQLLRSTVLSEAPLGEEVQMIGLTSRQLLQHDELLSDCIRTNGTDFFLVFDEAT</sequence>
<dbReference type="CDD" id="cd11660">
    <property type="entry name" value="SANT_TRF"/>
    <property type="match status" value="1"/>
</dbReference>
<feature type="region of interest" description="Disordered" evidence="4">
    <location>
        <begin position="25"/>
        <end position="69"/>
    </location>
</feature>
<evidence type="ECO:0000313" key="8">
    <source>
        <dbReference type="Proteomes" id="UP001162031"/>
    </source>
</evidence>
<dbReference type="SUPFAM" id="SSF46689">
    <property type="entry name" value="Homeodomain-like"/>
    <property type="match status" value="1"/>
</dbReference>
<dbReference type="Proteomes" id="UP001162031">
    <property type="component" value="Unassembled WGS sequence"/>
</dbReference>
<feature type="compositionally biased region" description="Basic and acidic residues" evidence="4">
    <location>
        <begin position="128"/>
        <end position="138"/>
    </location>
</feature>
<comment type="subcellular location">
    <subcellularLocation>
        <location evidence="1">Nucleus</location>
    </subcellularLocation>
</comment>
<protein>
    <recommendedName>
        <fullName evidence="9">Myb-like domain-containing protein</fullName>
    </recommendedName>
</protein>
<proteinExistence type="predicted"/>
<reference evidence="7" key="1">
    <citation type="submission" date="2022-12" db="EMBL/GenBank/DDBJ databases">
        <authorList>
            <person name="Webb A."/>
        </authorList>
    </citation>
    <scope>NUCLEOTIDE SEQUENCE</scope>
    <source>
        <strain evidence="7">Hp1</strain>
    </source>
</reference>
<gene>
    <name evidence="7" type="ORF">HBR001_LOCUS3236</name>
</gene>
<evidence type="ECO:0000256" key="2">
    <source>
        <dbReference type="ARBA" id="ARBA00023125"/>
    </source>
</evidence>
<dbReference type="AlphaFoldDB" id="A0AAV0TMC8"/>
<dbReference type="PANTHER" id="PTHR46267">
    <property type="entry name" value="SINGLE MYB HISTONE 4"/>
    <property type="match status" value="1"/>
</dbReference>
<dbReference type="InterPro" id="IPR017930">
    <property type="entry name" value="Myb_dom"/>
</dbReference>
<evidence type="ECO:0000259" key="5">
    <source>
        <dbReference type="PROSITE" id="PS50090"/>
    </source>
</evidence>
<organism evidence="7 8">
    <name type="scientific">Hyaloperonospora brassicae</name>
    <name type="common">Brassica downy mildew</name>
    <name type="synonym">Peronospora brassicae</name>
    <dbReference type="NCBI Taxonomy" id="162125"/>
    <lineage>
        <taxon>Eukaryota</taxon>
        <taxon>Sar</taxon>
        <taxon>Stramenopiles</taxon>
        <taxon>Oomycota</taxon>
        <taxon>Peronosporomycetes</taxon>
        <taxon>Peronosporales</taxon>
        <taxon>Peronosporaceae</taxon>
        <taxon>Hyaloperonospora</taxon>
    </lineage>
</organism>
<evidence type="ECO:0000259" key="6">
    <source>
        <dbReference type="PROSITE" id="PS51294"/>
    </source>
</evidence>
<feature type="domain" description="Myb-like" evidence="5">
    <location>
        <begin position="72"/>
        <end position="117"/>
    </location>
</feature>
<feature type="domain" description="HTH myb-type" evidence="6">
    <location>
        <begin position="72"/>
        <end position="121"/>
    </location>
</feature>
<feature type="region of interest" description="Disordered" evidence="4">
    <location>
        <begin position="128"/>
        <end position="204"/>
    </location>
</feature>
<keyword evidence="8" id="KW-1185">Reference proteome</keyword>
<dbReference type="Pfam" id="PF00249">
    <property type="entry name" value="Myb_DNA-binding"/>
    <property type="match status" value="1"/>
</dbReference>
<dbReference type="GO" id="GO:0003691">
    <property type="term" value="F:double-stranded telomeric DNA binding"/>
    <property type="evidence" value="ECO:0007669"/>
    <property type="project" value="InterPro"/>
</dbReference>
<evidence type="ECO:0000313" key="7">
    <source>
        <dbReference type="EMBL" id="CAI5723932.1"/>
    </source>
</evidence>
<dbReference type="PROSITE" id="PS50090">
    <property type="entry name" value="MYB_LIKE"/>
    <property type="match status" value="1"/>
</dbReference>
<evidence type="ECO:0000256" key="3">
    <source>
        <dbReference type="ARBA" id="ARBA00023242"/>
    </source>
</evidence>
<dbReference type="Gene3D" id="1.10.246.220">
    <property type="match status" value="1"/>
</dbReference>
<dbReference type="EMBL" id="CANTFL010000529">
    <property type="protein sequence ID" value="CAI5723932.1"/>
    <property type="molecule type" value="Genomic_DNA"/>
</dbReference>
<name>A0AAV0TMC8_HYABA</name>
<accession>A0AAV0TMC8</accession>
<dbReference type="InterPro" id="IPR009057">
    <property type="entry name" value="Homeodomain-like_sf"/>
</dbReference>
<dbReference type="PANTHER" id="PTHR46267:SF15">
    <property type="entry name" value="WINGED HELIX-TURN-HELIX TRANSCRIPTION REPRESSOR DNA-BINDING PROTEIN-RELATED"/>
    <property type="match status" value="1"/>
</dbReference>
<evidence type="ECO:0000256" key="1">
    <source>
        <dbReference type="ARBA" id="ARBA00004123"/>
    </source>
</evidence>
<feature type="compositionally biased region" description="Basic and acidic residues" evidence="4">
    <location>
        <begin position="163"/>
        <end position="173"/>
    </location>
</feature>
<dbReference type="InterPro" id="IPR001005">
    <property type="entry name" value="SANT/Myb"/>
</dbReference>